<sequence length="371" mass="43892">MTTSARYFRNINHNLYQFLENNSNAEASQLINNNFPIFLKGYNGTKETKGFISLVLKFYISSNDSINLDNIYISYKNTLMKRDILNYSYYYYKSDYKKALDSFNYLMENYYIDSSNLDFIISNNMDRFIILLDGSYIKTTNSTNSVYLDNYDILRKYPFNQRIINDTISKIKDQLNEEKILKFNRIMEPYKTNEKIIIDAGNILFAVNGNITLNSYIHLIKFIKYFKNNNITPIIVIHTRHLKKTFKGNQKDKKIINAIDIIHSLSDNLILETPYNQNDDFYIIYLGLFYQSKILTNDNYKDHIFNFRTNKLESDENMVENYIDDLVSKYNILGDSIVIDYISSLNISKCIQIKNNIVYIPTTNNKFIRYI</sequence>
<proteinExistence type="predicted"/>
<accession>A0A6C0IXD8</accession>
<name>A0A6C0IXD8_9ZZZZ</name>
<evidence type="ECO:0000259" key="1">
    <source>
        <dbReference type="Pfam" id="PF11977"/>
    </source>
</evidence>
<dbReference type="EMBL" id="MN740258">
    <property type="protein sequence ID" value="QHT96517.1"/>
    <property type="molecule type" value="Genomic_DNA"/>
</dbReference>
<dbReference type="InterPro" id="IPR021869">
    <property type="entry name" value="RNase_Zc3h12_NYN"/>
</dbReference>
<dbReference type="AlphaFoldDB" id="A0A6C0IXD8"/>
<dbReference type="Pfam" id="PF11977">
    <property type="entry name" value="RNase_Zc3h12a"/>
    <property type="match status" value="1"/>
</dbReference>
<protein>
    <recommendedName>
        <fullName evidence="1">RNase NYN domain-containing protein</fullName>
    </recommendedName>
</protein>
<feature type="domain" description="RNase NYN" evidence="1">
    <location>
        <begin position="194"/>
        <end position="306"/>
    </location>
</feature>
<reference evidence="2" key="1">
    <citation type="journal article" date="2020" name="Nature">
        <title>Giant virus diversity and host interactions through global metagenomics.</title>
        <authorList>
            <person name="Schulz F."/>
            <person name="Roux S."/>
            <person name="Paez-Espino D."/>
            <person name="Jungbluth S."/>
            <person name="Walsh D.A."/>
            <person name="Denef V.J."/>
            <person name="McMahon K.D."/>
            <person name="Konstantinidis K.T."/>
            <person name="Eloe-Fadrosh E.A."/>
            <person name="Kyrpides N.C."/>
            <person name="Woyke T."/>
        </authorList>
    </citation>
    <scope>NUCLEOTIDE SEQUENCE</scope>
    <source>
        <strain evidence="2">GVMAG-M-3300024302-11</strain>
    </source>
</reference>
<dbReference type="Gene3D" id="3.40.50.11980">
    <property type="match status" value="1"/>
</dbReference>
<evidence type="ECO:0000313" key="2">
    <source>
        <dbReference type="EMBL" id="QHT96517.1"/>
    </source>
</evidence>
<organism evidence="2">
    <name type="scientific">viral metagenome</name>
    <dbReference type="NCBI Taxonomy" id="1070528"/>
    <lineage>
        <taxon>unclassified sequences</taxon>
        <taxon>metagenomes</taxon>
        <taxon>organismal metagenomes</taxon>
    </lineage>
</organism>